<dbReference type="OrthoDB" id="3261349at2759"/>
<evidence type="ECO:0000313" key="4">
    <source>
        <dbReference type="Proteomes" id="UP000217199"/>
    </source>
</evidence>
<dbReference type="AlphaFoldDB" id="A0A286UIN8"/>
<feature type="transmembrane region" description="Helical" evidence="1">
    <location>
        <begin position="50"/>
        <end position="73"/>
    </location>
</feature>
<dbReference type="Pfam" id="PF20151">
    <property type="entry name" value="DUF6533"/>
    <property type="match status" value="1"/>
</dbReference>
<gene>
    <name evidence="3" type="ORF">PNOK_0427900</name>
</gene>
<name>A0A286UIN8_9AGAM</name>
<keyword evidence="1" id="KW-1133">Transmembrane helix</keyword>
<dbReference type="Proteomes" id="UP000217199">
    <property type="component" value="Unassembled WGS sequence"/>
</dbReference>
<protein>
    <recommendedName>
        <fullName evidence="2">DUF6533 domain-containing protein</fullName>
    </recommendedName>
</protein>
<feature type="transmembrane region" description="Helical" evidence="1">
    <location>
        <begin position="213"/>
        <end position="234"/>
    </location>
</feature>
<dbReference type="EMBL" id="NBII01000004">
    <property type="protein sequence ID" value="PAV19345.1"/>
    <property type="molecule type" value="Genomic_DNA"/>
</dbReference>
<organism evidence="3 4">
    <name type="scientific">Pyrrhoderma noxium</name>
    <dbReference type="NCBI Taxonomy" id="2282107"/>
    <lineage>
        <taxon>Eukaryota</taxon>
        <taxon>Fungi</taxon>
        <taxon>Dikarya</taxon>
        <taxon>Basidiomycota</taxon>
        <taxon>Agaricomycotina</taxon>
        <taxon>Agaricomycetes</taxon>
        <taxon>Hymenochaetales</taxon>
        <taxon>Hymenochaetaceae</taxon>
        <taxon>Pyrrhoderma</taxon>
    </lineage>
</organism>
<dbReference type="InterPro" id="IPR045340">
    <property type="entry name" value="DUF6533"/>
</dbReference>
<accession>A0A286UIN8</accession>
<keyword evidence="1" id="KW-0472">Membrane</keyword>
<feature type="transmembrane region" description="Helical" evidence="1">
    <location>
        <begin position="169"/>
        <end position="192"/>
    </location>
</feature>
<feature type="transmembrane region" description="Helical" evidence="1">
    <location>
        <begin position="93"/>
        <end position="112"/>
    </location>
</feature>
<evidence type="ECO:0000259" key="2">
    <source>
        <dbReference type="Pfam" id="PF20151"/>
    </source>
</evidence>
<keyword evidence="4" id="KW-1185">Reference proteome</keyword>
<feature type="transmembrane region" description="Helical" evidence="1">
    <location>
        <begin position="124"/>
        <end position="149"/>
    </location>
</feature>
<feature type="transmembrane region" description="Helical" evidence="1">
    <location>
        <begin position="21"/>
        <end position="38"/>
    </location>
</feature>
<keyword evidence="1" id="KW-0812">Transmembrane</keyword>
<comment type="caution">
    <text evidence="3">The sequence shown here is derived from an EMBL/GenBank/DDBJ whole genome shotgun (WGS) entry which is preliminary data.</text>
</comment>
<dbReference type="STRING" id="2282107.A0A286UIN8"/>
<evidence type="ECO:0000313" key="3">
    <source>
        <dbReference type="EMBL" id="PAV19345.1"/>
    </source>
</evidence>
<reference evidence="3 4" key="1">
    <citation type="journal article" date="2017" name="Mol. Ecol.">
        <title>Comparative and population genomic landscape of Phellinus noxius: A hypervariable fungus causing root rot in trees.</title>
        <authorList>
            <person name="Chung C.L."/>
            <person name="Lee T.J."/>
            <person name="Akiba M."/>
            <person name="Lee H.H."/>
            <person name="Kuo T.H."/>
            <person name="Liu D."/>
            <person name="Ke H.M."/>
            <person name="Yokoi T."/>
            <person name="Roa M.B."/>
            <person name="Lu M.J."/>
            <person name="Chang Y.Y."/>
            <person name="Ann P.J."/>
            <person name="Tsai J.N."/>
            <person name="Chen C.Y."/>
            <person name="Tzean S.S."/>
            <person name="Ota Y."/>
            <person name="Hattori T."/>
            <person name="Sahashi N."/>
            <person name="Liou R.F."/>
            <person name="Kikuchi T."/>
            <person name="Tsai I.J."/>
        </authorList>
    </citation>
    <scope>NUCLEOTIDE SEQUENCE [LARGE SCALE GENOMIC DNA]</scope>
    <source>
        <strain evidence="3 4">FFPRI411160</strain>
    </source>
</reference>
<sequence>MSSAEVAALITSAEHLLAAKYYALASFAMMFYDILLTLDREVEKIWKKKFSGLTVLWFLNRWVFLMAVVPTIASFHDPHFVGALCERYFRYPGYVATFQRIVVGSVFILRTYCIYGRSLKVASLIGVFLLAEVIVKLYATFAWGTAIQLPEGFVACVLTASEENASKFIVFWVTELATDGVVLFLTIYRSVLAFNAARGFAHTRLWRVIAKDGLVYFFVMFAANLTTVLMYITASEDLKAVNADFGVMINSIMTARLILNLKAAASNDANDTSTRPYLASGFSGAHHTWEANILGNIGNEFEGGSSFGTNSYSSSMTIRTLPTHHTFKSGMSPPSSSVPFIASNGQMKSVNFESQMDEYELPTRNPDGRQSFMQLGR</sequence>
<evidence type="ECO:0000256" key="1">
    <source>
        <dbReference type="SAM" id="Phobius"/>
    </source>
</evidence>
<dbReference type="InParanoid" id="A0A286UIN8"/>
<proteinExistence type="predicted"/>
<feature type="domain" description="DUF6533" evidence="2">
    <location>
        <begin position="21"/>
        <end position="65"/>
    </location>
</feature>